<dbReference type="Gene3D" id="3.40.50.1010">
    <property type="entry name" value="5'-nuclease"/>
    <property type="match status" value="1"/>
</dbReference>
<accession>A0ABV2QN85</accession>
<evidence type="ECO:0000313" key="3">
    <source>
        <dbReference type="EMBL" id="MET4582503.1"/>
    </source>
</evidence>
<feature type="domain" description="NYN" evidence="2">
    <location>
        <begin position="14"/>
        <end position="168"/>
    </location>
</feature>
<dbReference type="InterPro" id="IPR021139">
    <property type="entry name" value="NYN"/>
</dbReference>
<dbReference type="PANTHER" id="PTHR35811:SF1">
    <property type="entry name" value="HTH OST-TYPE DOMAIN-CONTAINING PROTEIN"/>
    <property type="match status" value="1"/>
</dbReference>
<protein>
    <recommendedName>
        <fullName evidence="2">NYN domain-containing protein</fullName>
    </recommendedName>
</protein>
<dbReference type="Pfam" id="PF01936">
    <property type="entry name" value="NYN"/>
    <property type="match status" value="1"/>
</dbReference>
<proteinExistence type="predicted"/>
<dbReference type="PANTHER" id="PTHR35811">
    <property type="entry name" value="SLR1870 PROTEIN"/>
    <property type="match status" value="1"/>
</dbReference>
<feature type="compositionally biased region" description="Basic and acidic residues" evidence="1">
    <location>
        <begin position="221"/>
        <end position="231"/>
    </location>
</feature>
<keyword evidence="4" id="KW-1185">Reference proteome</keyword>
<gene>
    <name evidence="3" type="ORF">ABIE21_002013</name>
</gene>
<name>A0ABV2QN85_9MICO</name>
<evidence type="ECO:0000256" key="1">
    <source>
        <dbReference type="SAM" id="MobiDB-lite"/>
    </source>
</evidence>
<dbReference type="RefSeq" id="WP_354024689.1">
    <property type="nucleotide sequence ID" value="NZ_JBEPSJ010000002.1"/>
</dbReference>
<dbReference type="Proteomes" id="UP001549257">
    <property type="component" value="Unassembled WGS sequence"/>
</dbReference>
<comment type="caution">
    <text evidence="3">The sequence shown here is derived from an EMBL/GenBank/DDBJ whole genome shotgun (WGS) entry which is preliminary data.</text>
</comment>
<feature type="region of interest" description="Disordered" evidence="1">
    <location>
        <begin position="196"/>
        <end position="231"/>
    </location>
</feature>
<reference evidence="3 4" key="1">
    <citation type="submission" date="2024-06" db="EMBL/GenBank/DDBJ databases">
        <title>Sorghum-associated microbial communities from plants grown in Nebraska, USA.</title>
        <authorList>
            <person name="Schachtman D."/>
        </authorList>
    </citation>
    <scope>NUCLEOTIDE SEQUENCE [LARGE SCALE GENOMIC DNA]</scope>
    <source>
        <strain evidence="3 4">2857</strain>
    </source>
</reference>
<evidence type="ECO:0000313" key="4">
    <source>
        <dbReference type="Proteomes" id="UP001549257"/>
    </source>
</evidence>
<dbReference type="EMBL" id="JBEPSJ010000002">
    <property type="protein sequence ID" value="MET4582503.1"/>
    <property type="molecule type" value="Genomic_DNA"/>
</dbReference>
<sequence length="358" mass="38864">MSASQEIRVSPLRRAAIFVDFDNVYTGLRKLDEEAAEQFATDPGRWTEHLARASGGEVGRRFLIRNCYLNPSVYSKYRAQWTRAGYRVIDCPSLTQQGKSGTDINLVLDAVDLLSGASPIEEFILASADADFTSLIQRFRAADKMTTVVVAGAVASAYRLVADTVVSSDEFLSSLAFNGSARSELEGMPTDQLTEKASVTTDHPSGDMASSAADRSATNEPSERPPIERQVSRVTGVPAISKDQFRQIFLSLEGQLKLNTHTNQNALAKQVRDDTAATDHPVSRAAVAFVIQGLIYSSFKFTPTVTALVLATASAKNSEALCRGARMEFTETERTEVMNWVSGGFLPSTDTTTAQALE</sequence>
<evidence type="ECO:0000259" key="2">
    <source>
        <dbReference type="Pfam" id="PF01936"/>
    </source>
</evidence>
<organism evidence="3 4">
    <name type="scientific">Conyzicola nivalis</name>
    <dbReference type="NCBI Taxonomy" id="1477021"/>
    <lineage>
        <taxon>Bacteria</taxon>
        <taxon>Bacillati</taxon>
        <taxon>Actinomycetota</taxon>
        <taxon>Actinomycetes</taxon>
        <taxon>Micrococcales</taxon>
        <taxon>Microbacteriaceae</taxon>
        <taxon>Conyzicola</taxon>
    </lineage>
</organism>